<keyword evidence="3" id="KW-1185">Reference proteome</keyword>
<name>A0A7G9GWT0_9FUSO</name>
<gene>
    <name evidence="2" type="ORF">H9Q81_00005</name>
</gene>
<dbReference type="KEGG" id="fho:H9Q81_00005"/>
<reference evidence="2 3" key="1">
    <citation type="submission" date="2020-08" db="EMBL/GenBank/DDBJ databases">
        <authorList>
            <person name="Liu C."/>
            <person name="Sun Q."/>
        </authorList>
    </citation>
    <scope>NUCLEOTIDE SEQUENCE [LARGE SCALE GENOMIC DNA]</scope>
    <source>
        <strain evidence="2 3">NSJ-57</strain>
    </source>
</reference>
<dbReference type="EMBL" id="CP060637">
    <property type="protein sequence ID" value="QNM15262.1"/>
    <property type="molecule type" value="Genomic_DNA"/>
</dbReference>
<accession>A0A7G9GWT0</accession>
<dbReference type="Proteomes" id="UP000515913">
    <property type="component" value="Chromosome"/>
</dbReference>
<proteinExistence type="predicted"/>
<feature type="coiled-coil region" evidence="1">
    <location>
        <begin position="141"/>
        <end position="168"/>
    </location>
</feature>
<organism evidence="2 3">
    <name type="scientific">Fusobacterium hominis</name>
    <dbReference type="NCBI Taxonomy" id="2764326"/>
    <lineage>
        <taxon>Bacteria</taxon>
        <taxon>Fusobacteriati</taxon>
        <taxon>Fusobacteriota</taxon>
        <taxon>Fusobacteriia</taxon>
        <taxon>Fusobacteriales</taxon>
        <taxon>Fusobacteriaceae</taxon>
        <taxon>Fusobacterium</taxon>
    </lineage>
</organism>
<keyword evidence="1" id="KW-0175">Coiled coil</keyword>
<evidence type="ECO:0000256" key="1">
    <source>
        <dbReference type="SAM" id="Coils"/>
    </source>
</evidence>
<dbReference type="SUPFAM" id="SSF49478">
    <property type="entry name" value="Cna protein B-type domain"/>
    <property type="match status" value="1"/>
</dbReference>
<sequence>MKHSFYIICIFFIFILHCYGIDNYNNFQESYVEIRCGKLKDGFFPIRYDEENEEVYIGLKTLFYFLELYDVDVDLESLNISYNVFGENKKIKLKSHESFIDDDELYVSTKVLKDKFKFKNINFDFSMLGLGIVPDFILPYEERERSKIERLRLEAKKELEKKKDFIEMPKRFITPGFIKLFYNSYDFNKKGDLSYEFGNQFLYGSLYLQGRFERRNIVEYGNLTYNNIVADNDLVLGNIYLDVPRFINTDSNILGFTFSNNRTYYFKEGSFTVIKGEAEGAETIELYSGSFLLDYIHPTGKNFEFKISDGNMSDYYILKIYYSNGVIEERKVFSINDLNILERGKNKVNIQFGKGTKNGYLQSNFNILHGVTNNITLGVGNRILTSEKGRRYSFIENDILLNTRHKIFPTVIELKNYHEITHKENNYNLNIIQKYKEWQLNLTYETYSKYIFYENGVKNYKSVSLGKNFKNNYLEVGVNKETLYRLGINKNIYTYWSTYKLAPIYFSLKLEKSLENISNRYAIYPTISYYGYFSTVVEGKFVKENNSRWTNSYNLKIRKRNVQLIKDKLYGDIGLFFKYYSDRHTYTYGVDFNIKLDDFIYARVNSNVTKRENGKSDTGNGIEINKIFALKKPSLKLDNNSSVTSSVIYGNIFLDKNSNGVYDEGDLPLENGIVIIDGMKFKSDKQGRYIASGISSPRTIELEIDRKSIDPMIKATFKKLKIRTESSGQLRVDIPLDIISIVSGNIYNGLKLPENKFSRKLALINIQLIKDNTIVSEIKPEFDGLYFFEDVFPGKYKIKFSYLGPEKYKFSTKEIDVNIDTSGKESGDYFEGYDTELITGEVK</sequence>
<evidence type="ECO:0008006" key="4">
    <source>
        <dbReference type="Google" id="ProtNLM"/>
    </source>
</evidence>
<dbReference type="RefSeq" id="WP_187422891.1">
    <property type="nucleotide sequence ID" value="NZ_CP060637.1"/>
</dbReference>
<dbReference type="AlphaFoldDB" id="A0A7G9GWT0"/>
<evidence type="ECO:0000313" key="3">
    <source>
        <dbReference type="Proteomes" id="UP000515913"/>
    </source>
</evidence>
<evidence type="ECO:0000313" key="2">
    <source>
        <dbReference type="EMBL" id="QNM15262.1"/>
    </source>
</evidence>
<protein>
    <recommendedName>
        <fullName evidence="4">SD-repeat containing protein B domain-containing protein</fullName>
    </recommendedName>
</protein>